<sequence>MERFVNREDELSQLRRCYDSDGAEMVVIFGRRRLGKTQLVQHSLAERNDAVVYQATETTSQIQLDEFVDVAADTFPGITDIKQNWEALLGYLGDQDGIVVLDEFPYLIDADESLPSVIQRLWDQRFQNTSGTLILVGSSISMMEEATLLGNSPLYGRFTEKLDLRPLEFTAAQEFLPDEYSPEERVFAWGIFGGVPYYLDGIDLNQDLGTVLTKEVLSQKGYLHNEPEYVLRTELTDPNRYFAILTAIAAGKTTSNEIAQTVGIDGKQISTYTQKLERLRLIEREVPITEEKAKSRRGRYRILDPLFRFWFRFVYGKEDRYERLGEDAYEAVIEPELPDFVSQDFETLCQDALPNLYPEKLFLDIGRWWYKEHEVDVVGFTTDGTMVVGECKFTNSPLDYSALSSLEDHASKIRWTPDSGEVDTEYALFTRSGATQSVHEAVSERDDLQLFNLDSQAQTLLFTRSDDMKYQ</sequence>
<dbReference type="InterPro" id="IPR011991">
    <property type="entry name" value="ArsR-like_HTH"/>
</dbReference>
<evidence type="ECO:0008006" key="5">
    <source>
        <dbReference type="Google" id="ProtNLM"/>
    </source>
</evidence>
<evidence type="ECO:0000313" key="3">
    <source>
        <dbReference type="EMBL" id="RZV10876.1"/>
    </source>
</evidence>
<dbReference type="InterPro" id="IPR027417">
    <property type="entry name" value="P-loop_NTPase"/>
</dbReference>
<dbReference type="OrthoDB" id="132045at2157"/>
<dbReference type="Gene3D" id="3.40.50.300">
    <property type="entry name" value="P-loop containing nucleotide triphosphate hydrolases"/>
    <property type="match status" value="1"/>
</dbReference>
<dbReference type="InterPro" id="IPR036388">
    <property type="entry name" value="WH-like_DNA-bd_sf"/>
</dbReference>
<dbReference type="RefSeq" id="WP_130500307.1">
    <property type="nucleotide sequence ID" value="NZ_SHMP01000004.1"/>
</dbReference>
<dbReference type="PANTHER" id="PTHR34704">
    <property type="entry name" value="ATPASE"/>
    <property type="match status" value="1"/>
</dbReference>
<evidence type="ECO:0000259" key="1">
    <source>
        <dbReference type="Pfam" id="PF01637"/>
    </source>
</evidence>
<evidence type="ECO:0000259" key="2">
    <source>
        <dbReference type="Pfam" id="PF03008"/>
    </source>
</evidence>
<dbReference type="InterPro" id="IPR036390">
    <property type="entry name" value="WH_DNA-bd_sf"/>
</dbReference>
<feature type="domain" description="ATPase" evidence="1">
    <location>
        <begin position="4"/>
        <end position="199"/>
    </location>
</feature>
<dbReference type="PANTHER" id="PTHR34704:SF1">
    <property type="entry name" value="ATPASE"/>
    <property type="match status" value="1"/>
</dbReference>
<dbReference type="Pfam" id="PF01637">
    <property type="entry name" value="ATPase_2"/>
    <property type="match status" value="1"/>
</dbReference>
<dbReference type="CDD" id="cd00090">
    <property type="entry name" value="HTH_ARSR"/>
    <property type="match status" value="1"/>
</dbReference>
<dbReference type="Gene3D" id="1.10.10.10">
    <property type="entry name" value="Winged helix-like DNA-binding domain superfamily/Winged helix DNA-binding domain"/>
    <property type="match status" value="1"/>
</dbReference>
<accession>A0A482Y8N8</accession>
<gene>
    <name evidence="3" type="ORF">BDK88_2079</name>
</gene>
<comment type="caution">
    <text evidence="3">The sequence shown here is derived from an EMBL/GenBank/DDBJ whole genome shotgun (WGS) entry which is preliminary data.</text>
</comment>
<proteinExistence type="predicted"/>
<dbReference type="AlphaFoldDB" id="A0A482Y8N8"/>
<dbReference type="Proteomes" id="UP000291097">
    <property type="component" value="Unassembled WGS sequence"/>
</dbReference>
<dbReference type="Pfam" id="PF03008">
    <property type="entry name" value="DUF234"/>
    <property type="match status" value="1"/>
</dbReference>
<dbReference type="InterPro" id="IPR011579">
    <property type="entry name" value="ATPase_dom"/>
</dbReference>
<dbReference type="EMBL" id="SHMP01000004">
    <property type="protein sequence ID" value="RZV10876.1"/>
    <property type="molecule type" value="Genomic_DNA"/>
</dbReference>
<dbReference type="GO" id="GO:0005524">
    <property type="term" value="F:ATP binding"/>
    <property type="evidence" value="ECO:0007669"/>
    <property type="project" value="InterPro"/>
</dbReference>
<evidence type="ECO:0000313" key="4">
    <source>
        <dbReference type="Proteomes" id="UP000291097"/>
    </source>
</evidence>
<feature type="domain" description="DUF234" evidence="2">
    <location>
        <begin position="310"/>
        <end position="395"/>
    </location>
</feature>
<protein>
    <recommendedName>
        <fullName evidence="5">ATPase</fullName>
    </recommendedName>
</protein>
<reference evidence="3 4" key="1">
    <citation type="submission" date="2019-02" db="EMBL/GenBank/DDBJ databases">
        <title>Genomic Encyclopedia of Archaeal and Bacterial Type Strains, Phase II (KMG-II): from individual species to whole genera.</title>
        <authorList>
            <person name="Goeker M."/>
        </authorList>
    </citation>
    <scope>NUCLEOTIDE SEQUENCE [LARGE SCALE GENOMIC DNA]</scope>
    <source>
        <strain evidence="3 4">DSM 18328</strain>
    </source>
</reference>
<dbReference type="SUPFAM" id="SSF52540">
    <property type="entry name" value="P-loop containing nucleoside triphosphate hydrolases"/>
    <property type="match status" value="1"/>
</dbReference>
<name>A0A482Y8N8_9EURY</name>
<organism evidence="3 4">
    <name type="scientific">Natrinema hispanicum</name>
    <dbReference type="NCBI Taxonomy" id="392421"/>
    <lineage>
        <taxon>Archaea</taxon>
        <taxon>Methanobacteriati</taxon>
        <taxon>Methanobacteriota</taxon>
        <taxon>Stenosarchaea group</taxon>
        <taxon>Halobacteria</taxon>
        <taxon>Halobacteriales</taxon>
        <taxon>Natrialbaceae</taxon>
        <taxon>Natrinema</taxon>
    </lineage>
</organism>
<dbReference type="SUPFAM" id="SSF46785">
    <property type="entry name" value="Winged helix' DNA-binding domain"/>
    <property type="match status" value="1"/>
</dbReference>
<dbReference type="InterPro" id="IPR004256">
    <property type="entry name" value="DUF234"/>
</dbReference>